<dbReference type="PRINTS" id="PR00463">
    <property type="entry name" value="EP450I"/>
</dbReference>
<protein>
    <recommendedName>
        <fullName evidence="11">Cytochrome P450</fullName>
    </recommendedName>
</protein>
<dbReference type="STRING" id="3218.A0A2K1KWU9"/>
<evidence type="ECO:0000256" key="7">
    <source>
        <dbReference type="SAM" id="Phobius"/>
    </source>
</evidence>
<keyword evidence="7" id="KW-0472">Membrane</keyword>
<dbReference type="PANTHER" id="PTHR47944">
    <property type="entry name" value="CYTOCHROME P450 98A9"/>
    <property type="match status" value="1"/>
</dbReference>
<dbReference type="EnsemblPlants" id="Pp3c3_32210V3.2">
    <property type="protein sequence ID" value="Pp3c3_32210V3.2"/>
    <property type="gene ID" value="Pp3c3_32210"/>
</dbReference>
<keyword evidence="6" id="KW-0503">Monooxygenase</keyword>
<dbReference type="InterPro" id="IPR036396">
    <property type="entry name" value="Cyt_P450_sf"/>
</dbReference>
<evidence type="ECO:0000256" key="1">
    <source>
        <dbReference type="ARBA" id="ARBA00010617"/>
    </source>
</evidence>
<dbReference type="GeneID" id="112280076"/>
<reference evidence="8 10" key="1">
    <citation type="journal article" date="2008" name="Science">
        <title>The Physcomitrella genome reveals evolutionary insights into the conquest of land by plants.</title>
        <authorList>
            <person name="Rensing S."/>
            <person name="Lang D."/>
            <person name="Zimmer A."/>
            <person name="Terry A."/>
            <person name="Salamov A."/>
            <person name="Shapiro H."/>
            <person name="Nishiyama T."/>
            <person name="Perroud P.-F."/>
            <person name="Lindquist E."/>
            <person name="Kamisugi Y."/>
            <person name="Tanahashi T."/>
            <person name="Sakakibara K."/>
            <person name="Fujita T."/>
            <person name="Oishi K."/>
            <person name="Shin-I T."/>
            <person name="Kuroki Y."/>
            <person name="Toyoda A."/>
            <person name="Suzuki Y."/>
            <person name="Hashimoto A."/>
            <person name="Yamaguchi K."/>
            <person name="Sugano A."/>
            <person name="Kohara Y."/>
            <person name="Fujiyama A."/>
            <person name="Anterola A."/>
            <person name="Aoki S."/>
            <person name="Ashton N."/>
            <person name="Barbazuk W.B."/>
            <person name="Barker E."/>
            <person name="Bennetzen J."/>
            <person name="Bezanilla M."/>
            <person name="Blankenship R."/>
            <person name="Cho S.H."/>
            <person name="Dutcher S."/>
            <person name="Estelle M."/>
            <person name="Fawcett J.A."/>
            <person name="Gundlach H."/>
            <person name="Hanada K."/>
            <person name="Heyl A."/>
            <person name="Hicks K.A."/>
            <person name="Hugh J."/>
            <person name="Lohr M."/>
            <person name="Mayer K."/>
            <person name="Melkozernov A."/>
            <person name="Murata T."/>
            <person name="Nelson D."/>
            <person name="Pils B."/>
            <person name="Prigge M."/>
            <person name="Reiss B."/>
            <person name="Renner T."/>
            <person name="Rombauts S."/>
            <person name="Rushton P."/>
            <person name="Sanderfoot A."/>
            <person name="Schween G."/>
            <person name="Shiu S.-H."/>
            <person name="Stueber K."/>
            <person name="Theodoulou F.L."/>
            <person name="Tu H."/>
            <person name="Van de Peer Y."/>
            <person name="Verrier P.J."/>
            <person name="Waters E."/>
            <person name="Wood A."/>
            <person name="Yang L."/>
            <person name="Cove D."/>
            <person name="Cuming A."/>
            <person name="Hasebe M."/>
            <person name="Lucas S."/>
            <person name="Mishler D.B."/>
            <person name="Reski R."/>
            <person name="Grigoriev I."/>
            <person name="Quatrano R.S."/>
            <person name="Boore J.L."/>
        </authorList>
    </citation>
    <scope>NUCLEOTIDE SEQUENCE [LARGE SCALE GENOMIC DNA]</scope>
    <source>
        <strain evidence="9 10">cv. Gransden 2004</strain>
    </source>
</reference>
<dbReference type="EnsemblPlants" id="Pp3c3_32210V3.1">
    <property type="protein sequence ID" value="Pp3c3_32210V3.1"/>
    <property type="gene ID" value="Pp3c3_32210"/>
</dbReference>
<dbReference type="GO" id="GO:0020037">
    <property type="term" value="F:heme binding"/>
    <property type="evidence" value="ECO:0007669"/>
    <property type="project" value="InterPro"/>
</dbReference>
<dbReference type="SUPFAM" id="SSF48264">
    <property type="entry name" value="Cytochrome P450"/>
    <property type="match status" value="1"/>
</dbReference>
<evidence type="ECO:0000313" key="10">
    <source>
        <dbReference type="Proteomes" id="UP000006727"/>
    </source>
</evidence>
<evidence type="ECO:0000313" key="8">
    <source>
        <dbReference type="EMBL" id="PNR58265.1"/>
    </source>
</evidence>
<name>A0A2K1KWU9_PHYPA</name>
<accession>A0A2K1KWU9</accession>
<gene>
    <name evidence="9" type="primary">LOC112280076</name>
    <name evidence="8" type="ORF">PHYPA_005260</name>
</gene>
<keyword evidence="7" id="KW-0812">Transmembrane</keyword>
<evidence type="ECO:0000256" key="2">
    <source>
        <dbReference type="ARBA" id="ARBA00022723"/>
    </source>
</evidence>
<evidence type="ECO:0000256" key="5">
    <source>
        <dbReference type="PIRSR" id="PIRSR602401-1"/>
    </source>
</evidence>
<feature type="binding site" description="axial binding residue" evidence="5">
    <location>
        <position position="494"/>
    </location>
    <ligand>
        <name>heme</name>
        <dbReference type="ChEBI" id="CHEBI:30413"/>
    </ligand>
    <ligandPart>
        <name>Fe</name>
        <dbReference type="ChEBI" id="CHEBI:18248"/>
    </ligandPart>
</feature>
<dbReference type="RefSeq" id="XP_024370847.1">
    <property type="nucleotide sequence ID" value="XM_024515079.2"/>
</dbReference>
<proteinExistence type="inferred from homology"/>
<dbReference type="GO" id="GO:0044550">
    <property type="term" value="P:secondary metabolite biosynthetic process"/>
    <property type="evidence" value="ECO:0007669"/>
    <property type="project" value="UniProtKB-ARBA"/>
</dbReference>
<evidence type="ECO:0000256" key="6">
    <source>
        <dbReference type="RuleBase" id="RU000461"/>
    </source>
</evidence>
<dbReference type="Gene3D" id="1.10.630.10">
    <property type="entry name" value="Cytochrome P450"/>
    <property type="match status" value="1"/>
</dbReference>
<keyword evidence="2 5" id="KW-0479">Metal-binding</keyword>
<dbReference type="OrthoDB" id="1470350at2759"/>
<dbReference type="AlphaFoldDB" id="A0A2K1KWU9"/>
<dbReference type="InterPro" id="IPR001128">
    <property type="entry name" value="Cyt_P450"/>
</dbReference>
<comment type="cofactor">
    <cofactor evidence="5">
        <name>heme</name>
        <dbReference type="ChEBI" id="CHEBI:30413"/>
    </cofactor>
</comment>
<evidence type="ECO:0000256" key="4">
    <source>
        <dbReference type="ARBA" id="ARBA00023004"/>
    </source>
</evidence>
<dbReference type="GO" id="GO:0016709">
    <property type="term" value="F:oxidoreductase activity, acting on paired donors, with incorporation or reduction of molecular oxygen, NAD(P)H as one donor, and incorporation of one atom of oxygen"/>
    <property type="evidence" value="ECO:0000318"/>
    <property type="project" value="GO_Central"/>
</dbReference>
<dbReference type="PaxDb" id="3218-PP1S198_7V6.1"/>
<reference evidence="9" key="3">
    <citation type="submission" date="2020-12" db="UniProtKB">
        <authorList>
            <consortium name="EnsemblPlants"/>
        </authorList>
    </citation>
    <scope>IDENTIFICATION</scope>
</reference>
<dbReference type="Proteomes" id="UP000006727">
    <property type="component" value="Chromosome 3"/>
</dbReference>
<dbReference type="GO" id="GO:0005506">
    <property type="term" value="F:iron ion binding"/>
    <property type="evidence" value="ECO:0007669"/>
    <property type="project" value="InterPro"/>
</dbReference>
<keyword evidence="3 6" id="KW-0560">Oxidoreductase</keyword>
<keyword evidence="10" id="KW-1185">Reference proteome</keyword>
<dbReference type="Gramene" id="Pp3c3_32210V3.1">
    <property type="protein sequence ID" value="Pp3c3_32210V3.1"/>
    <property type="gene ID" value="Pp3c3_32210"/>
</dbReference>
<dbReference type="PANTHER" id="PTHR47944:SF4">
    <property type="entry name" value="OS09G0441700 PROTEIN"/>
    <property type="match status" value="1"/>
</dbReference>
<sequence length="555" mass="63004">METNPRSILYMFRSLLDELADMVFTVRREVADWSHSFPPMSYGTAVVVGFVLLLLLLVFGYSRRVGKKKTLPPGPFAFPVIGNLFLVGKHPHVTFAKLAKQYGNIMRLHFGAVPVVIVSDANMARELFSVQDMKFASRPIYDLMSTAYKYMNYGTDEEVSLAISEYGPKVRDLRQLCTTELFTQRKIDMKKSVRAEEIQRMFGKIKTMIRDEEPVEIRPIVSEFSLRISCRTTFNKAFLNFENLPWRPGALHPQAFRNMETENTKLLGEHQILDMIPMLKFVLERFDVFGINARWKEVSALKEECTRPVIEWYRKHSSDDESTLDFVEVLLRLSEEGKLSKTCVKSLILELLTAGSDTIASVLEWTLLELVRHPHCMERLSAEIDGFFGTNRPVDEDELTKLPYLQAVAKEVLRLHNPTTLGIPHSNMEEATLAGYHLPARTTVLANFWAISRDPTTWGQDALTFNPDRFLACDLNVNGTNYEYLPFGAGRRICPGRAVAMRVLAAAIGSFVHAFEWSALPGVELNANEGKDGLNIRPETPLVLKLSPRPSAMLY</sequence>
<dbReference type="Gramene" id="Pp3c3_32210V3.2">
    <property type="protein sequence ID" value="Pp3c3_32210V3.2"/>
    <property type="gene ID" value="Pp3c3_32210"/>
</dbReference>
<feature type="transmembrane region" description="Helical" evidence="7">
    <location>
        <begin position="42"/>
        <end position="61"/>
    </location>
</feature>
<evidence type="ECO:0008006" key="11">
    <source>
        <dbReference type="Google" id="ProtNLM"/>
    </source>
</evidence>
<evidence type="ECO:0000313" key="9">
    <source>
        <dbReference type="EnsemblPlants" id="Pp3c3_32210V3.1"/>
    </source>
</evidence>
<reference evidence="8 10" key="2">
    <citation type="journal article" date="2018" name="Plant J.">
        <title>The Physcomitrella patens chromosome-scale assembly reveals moss genome structure and evolution.</title>
        <authorList>
            <person name="Lang D."/>
            <person name="Ullrich K.K."/>
            <person name="Murat F."/>
            <person name="Fuchs J."/>
            <person name="Jenkins J."/>
            <person name="Haas F.B."/>
            <person name="Piednoel M."/>
            <person name="Gundlach H."/>
            <person name="Van Bel M."/>
            <person name="Meyberg R."/>
            <person name="Vives C."/>
            <person name="Morata J."/>
            <person name="Symeonidi A."/>
            <person name="Hiss M."/>
            <person name="Muchero W."/>
            <person name="Kamisugi Y."/>
            <person name="Saleh O."/>
            <person name="Blanc G."/>
            <person name="Decker E.L."/>
            <person name="van Gessel N."/>
            <person name="Grimwood J."/>
            <person name="Hayes R.D."/>
            <person name="Graham S.W."/>
            <person name="Gunter L.E."/>
            <person name="McDaniel S.F."/>
            <person name="Hoernstein S.N.W."/>
            <person name="Larsson A."/>
            <person name="Li F.W."/>
            <person name="Perroud P.F."/>
            <person name="Phillips J."/>
            <person name="Ranjan P."/>
            <person name="Rokshar D.S."/>
            <person name="Rothfels C.J."/>
            <person name="Schneider L."/>
            <person name="Shu S."/>
            <person name="Stevenson D.W."/>
            <person name="Thummler F."/>
            <person name="Tillich M."/>
            <person name="Villarreal Aguilar J.C."/>
            <person name="Widiez T."/>
            <person name="Wong G.K."/>
            <person name="Wymore A."/>
            <person name="Zhang Y."/>
            <person name="Zimmer A.D."/>
            <person name="Quatrano R.S."/>
            <person name="Mayer K.F.X."/>
            <person name="Goodstein D."/>
            <person name="Casacuberta J.M."/>
            <person name="Vandepoele K."/>
            <person name="Reski R."/>
            <person name="Cuming A.C."/>
            <person name="Tuskan G.A."/>
            <person name="Maumus F."/>
            <person name="Salse J."/>
            <person name="Schmutz J."/>
            <person name="Rensing S.A."/>
        </authorList>
    </citation>
    <scope>NUCLEOTIDE SEQUENCE [LARGE SCALE GENOMIC DNA]</scope>
    <source>
        <strain evidence="9 10">cv. Gransden 2004</strain>
    </source>
</reference>
<dbReference type="CDD" id="cd20618">
    <property type="entry name" value="CYP71_clan"/>
    <property type="match status" value="1"/>
</dbReference>
<comment type="similarity">
    <text evidence="1 6">Belongs to the cytochrome P450 family.</text>
</comment>
<dbReference type="PROSITE" id="PS00086">
    <property type="entry name" value="CYTOCHROME_P450"/>
    <property type="match status" value="1"/>
</dbReference>
<dbReference type="OMA" id="RNMETEN"/>
<keyword evidence="4 5" id="KW-0408">Iron</keyword>
<dbReference type="PRINTS" id="PR00385">
    <property type="entry name" value="P450"/>
</dbReference>
<keyword evidence="7" id="KW-1133">Transmembrane helix</keyword>
<keyword evidence="5 6" id="KW-0349">Heme</keyword>
<dbReference type="InterPro" id="IPR002401">
    <property type="entry name" value="Cyt_P450_E_grp-I"/>
</dbReference>
<dbReference type="Pfam" id="PF00067">
    <property type="entry name" value="p450"/>
    <property type="match status" value="1"/>
</dbReference>
<dbReference type="EMBL" id="ABEU02000003">
    <property type="protein sequence ID" value="PNR58265.1"/>
    <property type="molecule type" value="Genomic_DNA"/>
</dbReference>
<dbReference type="InterPro" id="IPR017972">
    <property type="entry name" value="Cyt_P450_CS"/>
</dbReference>
<organism evidence="8">
    <name type="scientific">Physcomitrium patens</name>
    <name type="common">Spreading-leaved earth moss</name>
    <name type="synonym">Physcomitrella patens</name>
    <dbReference type="NCBI Taxonomy" id="3218"/>
    <lineage>
        <taxon>Eukaryota</taxon>
        <taxon>Viridiplantae</taxon>
        <taxon>Streptophyta</taxon>
        <taxon>Embryophyta</taxon>
        <taxon>Bryophyta</taxon>
        <taxon>Bryophytina</taxon>
        <taxon>Bryopsida</taxon>
        <taxon>Funariidae</taxon>
        <taxon>Funariales</taxon>
        <taxon>Funariaceae</taxon>
        <taxon>Physcomitrium</taxon>
    </lineage>
</organism>
<evidence type="ECO:0000256" key="3">
    <source>
        <dbReference type="ARBA" id="ARBA00023002"/>
    </source>
</evidence>
<dbReference type="GO" id="GO:0016020">
    <property type="term" value="C:membrane"/>
    <property type="evidence" value="ECO:0000318"/>
    <property type="project" value="GO_Central"/>
</dbReference>